<feature type="transmembrane region" description="Helical" evidence="5">
    <location>
        <begin position="82"/>
        <end position="100"/>
    </location>
</feature>
<evidence type="ECO:0000256" key="4">
    <source>
        <dbReference type="ARBA" id="ARBA00023136"/>
    </source>
</evidence>
<evidence type="ECO:0000256" key="1">
    <source>
        <dbReference type="ARBA" id="ARBA00004141"/>
    </source>
</evidence>
<dbReference type="PANTHER" id="PTHR37422">
    <property type="entry name" value="TEICHURONIC ACID BIOSYNTHESIS PROTEIN TUAE"/>
    <property type="match status" value="1"/>
</dbReference>
<dbReference type="AlphaFoldDB" id="A0A2K8N330"/>
<feature type="transmembrane region" description="Helical" evidence="5">
    <location>
        <begin position="52"/>
        <end position="70"/>
    </location>
</feature>
<dbReference type="InterPro" id="IPR051533">
    <property type="entry name" value="WaaL-like"/>
</dbReference>
<dbReference type="Pfam" id="PF04932">
    <property type="entry name" value="Wzy_C"/>
    <property type="match status" value="1"/>
</dbReference>
<comment type="subcellular location">
    <subcellularLocation>
        <location evidence="1">Membrane</location>
        <topology evidence="1">Multi-pass membrane protein</topology>
    </subcellularLocation>
</comment>
<dbReference type="InterPro" id="IPR007016">
    <property type="entry name" value="O-antigen_ligase-rel_domated"/>
</dbReference>
<keyword evidence="8" id="KW-1185">Reference proteome</keyword>
<feature type="transmembrane region" description="Helical" evidence="5">
    <location>
        <begin position="217"/>
        <end position="240"/>
    </location>
</feature>
<gene>
    <name evidence="7" type="ORF">CVV65_00435</name>
</gene>
<dbReference type="GO" id="GO:0016020">
    <property type="term" value="C:membrane"/>
    <property type="evidence" value="ECO:0007669"/>
    <property type="project" value="UniProtKB-SubCell"/>
</dbReference>
<proteinExistence type="predicted"/>
<evidence type="ECO:0000256" key="5">
    <source>
        <dbReference type="SAM" id="Phobius"/>
    </source>
</evidence>
<evidence type="ECO:0000256" key="2">
    <source>
        <dbReference type="ARBA" id="ARBA00022692"/>
    </source>
</evidence>
<name>A0A2K8N330_9BACL</name>
<evidence type="ECO:0000313" key="8">
    <source>
        <dbReference type="Proteomes" id="UP000231932"/>
    </source>
</evidence>
<protein>
    <recommendedName>
        <fullName evidence="6">O-antigen ligase-related domain-containing protein</fullName>
    </recommendedName>
</protein>
<dbReference type="Proteomes" id="UP000231932">
    <property type="component" value="Chromosome"/>
</dbReference>
<evidence type="ECO:0000259" key="6">
    <source>
        <dbReference type="Pfam" id="PF04932"/>
    </source>
</evidence>
<feature type="transmembrane region" description="Helical" evidence="5">
    <location>
        <begin position="138"/>
        <end position="158"/>
    </location>
</feature>
<organism evidence="7 8">
    <name type="scientific">Kyrpidia spormannii</name>
    <dbReference type="NCBI Taxonomy" id="2055160"/>
    <lineage>
        <taxon>Bacteria</taxon>
        <taxon>Bacillati</taxon>
        <taxon>Bacillota</taxon>
        <taxon>Bacilli</taxon>
        <taxon>Bacillales</taxon>
        <taxon>Alicyclobacillaceae</taxon>
        <taxon>Kyrpidia</taxon>
    </lineage>
</organism>
<evidence type="ECO:0000313" key="7">
    <source>
        <dbReference type="EMBL" id="ATY83635.1"/>
    </source>
</evidence>
<keyword evidence="3 5" id="KW-1133">Transmembrane helix</keyword>
<feature type="transmembrane region" description="Helical" evidence="5">
    <location>
        <begin position="390"/>
        <end position="409"/>
    </location>
</feature>
<keyword evidence="4 5" id="KW-0472">Membrane</keyword>
<accession>A0A2K8N330</accession>
<dbReference type="KEGG" id="kyr:CVV65_00435"/>
<reference evidence="8" key="1">
    <citation type="submission" date="2017-11" db="EMBL/GenBank/DDBJ databases">
        <title>Complete Genome Sequence of Kyrpidia sp. Strain EA-1, a thermophilic, hydrogen-oxidizing Bacterium, isolated from the Azores.</title>
        <authorList>
            <person name="Reiner J.E."/>
            <person name="Lapp C.J."/>
            <person name="Bunk B."/>
            <person name="Gescher J."/>
        </authorList>
    </citation>
    <scope>NUCLEOTIDE SEQUENCE [LARGE SCALE GENOMIC DNA]</scope>
    <source>
        <strain evidence="8">EA-1</strain>
    </source>
</reference>
<keyword evidence="2 5" id="KW-0812">Transmembrane</keyword>
<feature type="transmembrane region" description="Helical" evidence="5">
    <location>
        <begin position="246"/>
        <end position="267"/>
    </location>
</feature>
<dbReference type="PANTHER" id="PTHR37422:SF13">
    <property type="entry name" value="LIPOPOLYSACCHARIDE BIOSYNTHESIS PROTEIN PA4999-RELATED"/>
    <property type="match status" value="1"/>
</dbReference>
<feature type="transmembrane region" description="Helical" evidence="5">
    <location>
        <begin position="106"/>
        <end position="126"/>
    </location>
</feature>
<feature type="domain" description="O-antigen ligase-related" evidence="6">
    <location>
        <begin position="214"/>
        <end position="370"/>
    </location>
</feature>
<feature type="transmembrane region" description="Helical" evidence="5">
    <location>
        <begin position="188"/>
        <end position="205"/>
    </location>
</feature>
<sequence>MIDVATDFRRGAVRLAWIIVTVLAIYIPLRFFLIDYGPLAFTPVHLGRVASLAFRFGTDILVVVLVACLWAAKGIKGFRFQWIDYAVLLFVLVSFLSMVVNHTSFLRFGATMRGLFVVYVVGFVMARLPVDAVWLRRAMWASGVTLGLILFVGFLQALGWPEPKAWIEALTGINAGRIMSLLENPNTLASYLVIMFFLGILVLPEKHRPWMAAILPVLYYTFSRSGWLGFVVGLIAAWRLLPWRQWAKILGIGAIITALIVVVNLTFGPPLAHLGFGEHLGANPFNRVTKTLSQREIGNSMFNGRLFILKIALNTVKERPLLGYGSGTFGGGGTVVKDLAKRYHMPTDMYSDSQYNRIIIETGLLGFLSFGLIHLVLLWKSWKAGGKIRYAGLALILAIVVMDAFNNLWELQQVMFPFWMLAALSYLRRDGWSLGERSESSKPGIG</sequence>
<dbReference type="EMBL" id="CP024955">
    <property type="protein sequence ID" value="ATY83635.1"/>
    <property type="molecule type" value="Genomic_DNA"/>
</dbReference>
<feature type="transmembrane region" description="Helical" evidence="5">
    <location>
        <begin position="358"/>
        <end position="378"/>
    </location>
</feature>
<evidence type="ECO:0000256" key="3">
    <source>
        <dbReference type="ARBA" id="ARBA00022989"/>
    </source>
</evidence>
<feature type="transmembrane region" description="Helical" evidence="5">
    <location>
        <begin position="12"/>
        <end position="32"/>
    </location>
</feature>